<proteinExistence type="predicted"/>
<dbReference type="InterPro" id="IPR053022">
    <property type="entry name" value="Chloroplast_translocon_comp"/>
</dbReference>
<evidence type="ECO:0000256" key="3">
    <source>
        <dbReference type="ARBA" id="ARBA00022989"/>
    </source>
</evidence>
<evidence type="ECO:0000313" key="7">
    <source>
        <dbReference type="Proteomes" id="UP000265520"/>
    </source>
</evidence>
<dbReference type="PANTHER" id="PTHR34457:SF3">
    <property type="entry name" value="PROTEIN TIC236, CHLOROPLASTIC"/>
    <property type="match status" value="1"/>
</dbReference>
<dbReference type="Pfam" id="PF04357">
    <property type="entry name" value="TamB"/>
    <property type="match status" value="1"/>
</dbReference>
<protein>
    <recommendedName>
        <fullName evidence="5">Translocation and assembly module TamB C-terminal domain-containing protein</fullName>
    </recommendedName>
</protein>
<dbReference type="GO" id="GO:0009306">
    <property type="term" value="P:protein secretion"/>
    <property type="evidence" value="ECO:0007669"/>
    <property type="project" value="InterPro"/>
</dbReference>
<evidence type="ECO:0000259" key="5">
    <source>
        <dbReference type="Pfam" id="PF04357"/>
    </source>
</evidence>
<evidence type="ECO:0000256" key="4">
    <source>
        <dbReference type="ARBA" id="ARBA00023136"/>
    </source>
</evidence>
<evidence type="ECO:0000256" key="1">
    <source>
        <dbReference type="ARBA" id="ARBA00004167"/>
    </source>
</evidence>
<feature type="domain" description="Translocation and assembly module TamB C-terminal" evidence="5">
    <location>
        <begin position="31"/>
        <end position="112"/>
    </location>
</feature>
<sequence>ASISSPVFRKPLTNFGGTVQMKSNRLSITSLESRLSRKGKLLVKGNLPLRASEATVDDKIELKCDVLEVHAKNILSGQIDSQLQIAGSILQPIISGNIKLSHGEVYLPHDGGNGDGPAFSSNQSALSAGSDSRAFASRYISQYFGSRPASSTTKSSQSSNFGNTSHFNHFSI</sequence>
<dbReference type="GO" id="GO:0005886">
    <property type="term" value="C:plasma membrane"/>
    <property type="evidence" value="ECO:0007669"/>
    <property type="project" value="InterPro"/>
</dbReference>
<feature type="non-terminal residue" evidence="6">
    <location>
        <position position="1"/>
    </location>
</feature>
<dbReference type="EMBL" id="LXQA010007736">
    <property type="protein sequence ID" value="MCH84991.1"/>
    <property type="molecule type" value="Genomic_DNA"/>
</dbReference>
<comment type="subcellular location">
    <subcellularLocation>
        <location evidence="1">Membrane</location>
        <topology evidence="1">Single-pass membrane protein</topology>
    </subcellularLocation>
</comment>
<dbReference type="InterPro" id="IPR007452">
    <property type="entry name" value="TamB_C"/>
</dbReference>
<gene>
    <name evidence="6" type="ORF">A2U01_0005830</name>
</gene>
<reference evidence="6 7" key="1">
    <citation type="journal article" date="2018" name="Front. Plant Sci.">
        <title>Red Clover (Trifolium pratense) and Zigzag Clover (T. medium) - A Picture of Genomic Similarities and Differences.</title>
        <authorList>
            <person name="Dluhosova J."/>
            <person name="Istvanek J."/>
            <person name="Nedelnik J."/>
            <person name="Repkova J."/>
        </authorList>
    </citation>
    <scope>NUCLEOTIDE SEQUENCE [LARGE SCALE GENOMIC DNA]</scope>
    <source>
        <strain evidence="7">cv. 10/8</strain>
        <tissue evidence="6">Leaf</tissue>
    </source>
</reference>
<keyword evidence="4" id="KW-0472">Membrane</keyword>
<dbReference type="PANTHER" id="PTHR34457">
    <property type="entry name" value="EMBRYO DEFECTIVE 2410"/>
    <property type="match status" value="1"/>
</dbReference>
<keyword evidence="7" id="KW-1185">Reference proteome</keyword>
<name>A0A392MCH6_9FABA</name>
<accession>A0A392MCH6</accession>
<evidence type="ECO:0000256" key="2">
    <source>
        <dbReference type="ARBA" id="ARBA00022692"/>
    </source>
</evidence>
<keyword evidence="2" id="KW-0812">Transmembrane</keyword>
<dbReference type="Proteomes" id="UP000265520">
    <property type="component" value="Unassembled WGS sequence"/>
</dbReference>
<comment type="caution">
    <text evidence="6">The sequence shown here is derived from an EMBL/GenBank/DDBJ whole genome shotgun (WGS) entry which is preliminary data.</text>
</comment>
<organism evidence="6 7">
    <name type="scientific">Trifolium medium</name>
    <dbReference type="NCBI Taxonomy" id="97028"/>
    <lineage>
        <taxon>Eukaryota</taxon>
        <taxon>Viridiplantae</taxon>
        <taxon>Streptophyta</taxon>
        <taxon>Embryophyta</taxon>
        <taxon>Tracheophyta</taxon>
        <taxon>Spermatophyta</taxon>
        <taxon>Magnoliopsida</taxon>
        <taxon>eudicotyledons</taxon>
        <taxon>Gunneridae</taxon>
        <taxon>Pentapetalae</taxon>
        <taxon>rosids</taxon>
        <taxon>fabids</taxon>
        <taxon>Fabales</taxon>
        <taxon>Fabaceae</taxon>
        <taxon>Papilionoideae</taxon>
        <taxon>50 kb inversion clade</taxon>
        <taxon>NPAAA clade</taxon>
        <taxon>Hologalegina</taxon>
        <taxon>IRL clade</taxon>
        <taxon>Trifolieae</taxon>
        <taxon>Trifolium</taxon>
    </lineage>
</organism>
<evidence type="ECO:0000313" key="6">
    <source>
        <dbReference type="EMBL" id="MCH84991.1"/>
    </source>
</evidence>
<dbReference type="AlphaFoldDB" id="A0A392MCH6"/>
<keyword evidence="3" id="KW-1133">Transmembrane helix</keyword>